<protein>
    <recommendedName>
        <fullName evidence="6">Mid2 domain-containing protein</fullName>
    </recommendedName>
</protein>
<keyword evidence="5" id="KW-1185">Reference proteome</keyword>
<evidence type="ECO:0008006" key="6">
    <source>
        <dbReference type="Google" id="ProtNLM"/>
    </source>
</evidence>
<gene>
    <name evidence="4" type="ORF">EXIGLDRAFT_773149</name>
</gene>
<evidence type="ECO:0000313" key="4">
    <source>
        <dbReference type="EMBL" id="KZV87932.1"/>
    </source>
</evidence>
<dbReference type="Proteomes" id="UP000077266">
    <property type="component" value="Unassembled WGS sequence"/>
</dbReference>
<sequence length="363" mass="38285">MPLFLFPTFFALQVTFAHANWVNVTSDSDQWIYDKNGPAYILPANGTFGSRDCGGDLLGAGDGAVVQFHFKGAALRLFGDSDASSTQVFMDGRRGTLSTNDDCGQLSSWSGLDITQTHNLTIQTFKDGVSYMNIHHVLIATSVDDDVDASSDASNPSSRSPPATNTSPDPSPTTASSLKAGSPSAGSTTSSELPGGSASPTTPLAAIGTVSTRVSSSTANASRSSQNHINGGIIAGVVVGVMAVIGIVTLVVLRLRFKRAQRTVSLMGEPRPYGNPPATHPVVAISPPPPRDWLKRKIEPSHTPSPIQSSANFSTQTTQSTSDFDRTALENENALLRAALERLHGEREDAETLPSYDIRSVTG</sequence>
<keyword evidence="2" id="KW-0812">Transmembrane</keyword>
<keyword evidence="2" id="KW-0472">Membrane</keyword>
<feature type="region of interest" description="Disordered" evidence="1">
    <location>
        <begin position="293"/>
        <end position="328"/>
    </location>
</feature>
<feature type="signal peptide" evidence="3">
    <location>
        <begin position="1"/>
        <end position="19"/>
    </location>
</feature>
<dbReference type="EMBL" id="KV426111">
    <property type="protein sequence ID" value="KZV87932.1"/>
    <property type="molecule type" value="Genomic_DNA"/>
</dbReference>
<feature type="region of interest" description="Disordered" evidence="1">
    <location>
        <begin position="343"/>
        <end position="363"/>
    </location>
</feature>
<feature type="region of interest" description="Disordered" evidence="1">
    <location>
        <begin position="147"/>
        <end position="204"/>
    </location>
</feature>
<reference evidence="4 5" key="1">
    <citation type="journal article" date="2016" name="Mol. Biol. Evol.">
        <title>Comparative Genomics of Early-Diverging Mushroom-Forming Fungi Provides Insights into the Origins of Lignocellulose Decay Capabilities.</title>
        <authorList>
            <person name="Nagy L.G."/>
            <person name="Riley R."/>
            <person name="Tritt A."/>
            <person name="Adam C."/>
            <person name="Daum C."/>
            <person name="Floudas D."/>
            <person name="Sun H."/>
            <person name="Yadav J.S."/>
            <person name="Pangilinan J."/>
            <person name="Larsson K.H."/>
            <person name="Matsuura K."/>
            <person name="Barry K."/>
            <person name="Labutti K."/>
            <person name="Kuo R."/>
            <person name="Ohm R.A."/>
            <person name="Bhattacharya S.S."/>
            <person name="Shirouzu T."/>
            <person name="Yoshinaga Y."/>
            <person name="Martin F.M."/>
            <person name="Grigoriev I.V."/>
            <person name="Hibbett D.S."/>
        </authorList>
    </citation>
    <scope>NUCLEOTIDE SEQUENCE [LARGE SCALE GENOMIC DNA]</scope>
    <source>
        <strain evidence="4 5">HHB12029</strain>
    </source>
</reference>
<dbReference type="InParanoid" id="A0A165EXQ6"/>
<evidence type="ECO:0000313" key="5">
    <source>
        <dbReference type="Proteomes" id="UP000077266"/>
    </source>
</evidence>
<feature type="compositionally biased region" description="Low complexity" evidence="1">
    <location>
        <begin position="150"/>
        <end position="191"/>
    </location>
</feature>
<keyword evidence="3" id="KW-0732">Signal</keyword>
<name>A0A165EXQ6_EXIGL</name>
<feature type="chain" id="PRO_5007857483" description="Mid2 domain-containing protein" evidence="3">
    <location>
        <begin position="20"/>
        <end position="363"/>
    </location>
</feature>
<evidence type="ECO:0000256" key="3">
    <source>
        <dbReference type="SAM" id="SignalP"/>
    </source>
</evidence>
<evidence type="ECO:0000256" key="2">
    <source>
        <dbReference type="SAM" id="Phobius"/>
    </source>
</evidence>
<evidence type="ECO:0000256" key="1">
    <source>
        <dbReference type="SAM" id="MobiDB-lite"/>
    </source>
</evidence>
<keyword evidence="2" id="KW-1133">Transmembrane helix</keyword>
<feature type="transmembrane region" description="Helical" evidence="2">
    <location>
        <begin position="232"/>
        <end position="253"/>
    </location>
</feature>
<feature type="compositionally biased region" description="Low complexity" evidence="1">
    <location>
        <begin position="308"/>
        <end position="322"/>
    </location>
</feature>
<organism evidence="4 5">
    <name type="scientific">Exidia glandulosa HHB12029</name>
    <dbReference type="NCBI Taxonomy" id="1314781"/>
    <lineage>
        <taxon>Eukaryota</taxon>
        <taxon>Fungi</taxon>
        <taxon>Dikarya</taxon>
        <taxon>Basidiomycota</taxon>
        <taxon>Agaricomycotina</taxon>
        <taxon>Agaricomycetes</taxon>
        <taxon>Auriculariales</taxon>
        <taxon>Exidiaceae</taxon>
        <taxon>Exidia</taxon>
    </lineage>
</organism>
<proteinExistence type="predicted"/>
<dbReference type="AlphaFoldDB" id="A0A165EXQ6"/>
<accession>A0A165EXQ6</accession>